<dbReference type="EMBL" id="GDJX01017872">
    <property type="protein sequence ID" value="JAT50064.1"/>
    <property type="molecule type" value="Transcribed_RNA"/>
</dbReference>
<evidence type="ECO:0000256" key="1">
    <source>
        <dbReference type="ARBA" id="ARBA00004123"/>
    </source>
</evidence>
<proteinExistence type="predicted"/>
<dbReference type="SMART" id="SM00526">
    <property type="entry name" value="H15"/>
    <property type="match status" value="1"/>
</dbReference>
<evidence type="ECO:0000256" key="2">
    <source>
        <dbReference type="ARBA" id="ARBA00023125"/>
    </source>
</evidence>
<feature type="non-terminal residue" evidence="6">
    <location>
        <position position="110"/>
    </location>
</feature>
<evidence type="ECO:0000313" key="6">
    <source>
        <dbReference type="EMBL" id="JAT50064.1"/>
    </source>
</evidence>
<keyword evidence="3" id="KW-0539">Nucleus</keyword>
<dbReference type="InterPro" id="IPR005818">
    <property type="entry name" value="Histone_H1/H5_H15"/>
</dbReference>
<sequence length="110" mass="11640">MATTAGHSPPLLRHPPYKEMIMAAVGALQRENKGRKAASRRAIANHLAAAHSGTLSTRHGALLSRNLASLTSSGLLLRVGYSYKLPPPLSRGNPVRGRGRRRGGGRGRGS</sequence>
<dbReference type="GO" id="GO:0005730">
    <property type="term" value="C:nucleolus"/>
    <property type="evidence" value="ECO:0007669"/>
    <property type="project" value="TreeGrafter"/>
</dbReference>
<evidence type="ECO:0000256" key="3">
    <source>
        <dbReference type="ARBA" id="ARBA00023242"/>
    </source>
</evidence>
<dbReference type="InterPro" id="IPR036388">
    <property type="entry name" value="WH-like_DNA-bd_sf"/>
</dbReference>
<dbReference type="InterPro" id="IPR036390">
    <property type="entry name" value="WH_DNA-bd_sf"/>
</dbReference>
<dbReference type="SUPFAM" id="SSF46785">
    <property type="entry name" value="Winged helix' DNA-binding domain"/>
    <property type="match status" value="1"/>
</dbReference>
<dbReference type="PANTHER" id="PTHR11467:SF29">
    <property type="entry name" value="OS03G0711600 PROTEIN"/>
    <property type="match status" value="1"/>
</dbReference>
<feature type="domain" description="H15" evidence="5">
    <location>
        <begin position="13"/>
        <end position="87"/>
    </location>
</feature>
<name>A0A1D1Y5Z1_9ARAE</name>
<dbReference type="GO" id="GO:0003690">
    <property type="term" value="F:double-stranded DNA binding"/>
    <property type="evidence" value="ECO:0007669"/>
    <property type="project" value="TreeGrafter"/>
</dbReference>
<dbReference type="GO" id="GO:0031492">
    <property type="term" value="F:nucleosomal DNA binding"/>
    <property type="evidence" value="ECO:0007669"/>
    <property type="project" value="TreeGrafter"/>
</dbReference>
<dbReference type="AlphaFoldDB" id="A0A1D1Y5Z1"/>
<feature type="compositionally biased region" description="Basic residues" evidence="4">
    <location>
        <begin position="97"/>
        <end position="110"/>
    </location>
</feature>
<dbReference type="GO" id="GO:0000786">
    <property type="term" value="C:nucleosome"/>
    <property type="evidence" value="ECO:0007669"/>
    <property type="project" value="InterPro"/>
</dbReference>
<organism evidence="6">
    <name type="scientific">Anthurium amnicola</name>
    <dbReference type="NCBI Taxonomy" id="1678845"/>
    <lineage>
        <taxon>Eukaryota</taxon>
        <taxon>Viridiplantae</taxon>
        <taxon>Streptophyta</taxon>
        <taxon>Embryophyta</taxon>
        <taxon>Tracheophyta</taxon>
        <taxon>Spermatophyta</taxon>
        <taxon>Magnoliopsida</taxon>
        <taxon>Liliopsida</taxon>
        <taxon>Araceae</taxon>
        <taxon>Pothoideae</taxon>
        <taxon>Potheae</taxon>
        <taxon>Anthurium</taxon>
    </lineage>
</organism>
<evidence type="ECO:0000259" key="5">
    <source>
        <dbReference type="PROSITE" id="PS51504"/>
    </source>
</evidence>
<dbReference type="PANTHER" id="PTHR11467">
    <property type="entry name" value="HISTONE H1"/>
    <property type="match status" value="1"/>
</dbReference>
<reference evidence="6" key="1">
    <citation type="submission" date="2015-07" db="EMBL/GenBank/DDBJ databases">
        <title>Transcriptome Assembly of Anthurium amnicola.</title>
        <authorList>
            <person name="Suzuki J."/>
        </authorList>
    </citation>
    <scope>NUCLEOTIDE SEQUENCE</scope>
</reference>
<accession>A0A1D1Y5Z1</accession>
<protein>
    <submittedName>
        <fullName evidence="6">Histone H1.2</fullName>
    </submittedName>
</protein>
<dbReference type="GO" id="GO:0030261">
    <property type="term" value="P:chromosome condensation"/>
    <property type="evidence" value="ECO:0007669"/>
    <property type="project" value="TreeGrafter"/>
</dbReference>
<dbReference type="Gene3D" id="1.10.10.10">
    <property type="entry name" value="Winged helix-like DNA-binding domain superfamily/Winged helix DNA-binding domain"/>
    <property type="match status" value="1"/>
</dbReference>
<comment type="subcellular location">
    <subcellularLocation>
        <location evidence="1">Nucleus</location>
    </subcellularLocation>
</comment>
<dbReference type="Pfam" id="PF00538">
    <property type="entry name" value="Linker_histone"/>
    <property type="match status" value="1"/>
</dbReference>
<keyword evidence="2" id="KW-0238">DNA-binding</keyword>
<dbReference type="GO" id="GO:0006334">
    <property type="term" value="P:nucleosome assembly"/>
    <property type="evidence" value="ECO:0007669"/>
    <property type="project" value="InterPro"/>
</dbReference>
<dbReference type="GO" id="GO:0045910">
    <property type="term" value="P:negative regulation of DNA recombination"/>
    <property type="evidence" value="ECO:0007669"/>
    <property type="project" value="TreeGrafter"/>
</dbReference>
<feature type="region of interest" description="Disordered" evidence="4">
    <location>
        <begin position="84"/>
        <end position="110"/>
    </location>
</feature>
<gene>
    <name evidence="6" type="primary">At2g30620_2</name>
    <name evidence="6" type="ORF">g.38004</name>
</gene>
<evidence type="ECO:0000256" key="4">
    <source>
        <dbReference type="SAM" id="MobiDB-lite"/>
    </source>
</evidence>
<dbReference type="PROSITE" id="PS51504">
    <property type="entry name" value="H15"/>
    <property type="match status" value="1"/>
</dbReference>